<feature type="domain" description="DJ-1/PfpI" evidence="1">
    <location>
        <begin position="177"/>
        <end position="322"/>
    </location>
</feature>
<evidence type="ECO:0000313" key="3">
    <source>
        <dbReference type="Proteomes" id="UP000715441"/>
    </source>
</evidence>
<dbReference type="InterPro" id="IPR050325">
    <property type="entry name" value="Prot/Nucl_acid_deglycase"/>
</dbReference>
<proteinExistence type="predicted"/>
<evidence type="ECO:0000259" key="1">
    <source>
        <dbReference type="Pfam" id="PF01965"/>
    </source>
</evidence>
<protein>
    <submittedName>
        <fullName evidence="2">Thiamine biosynthesis protein ThiJ</fullName>
    </submittedName>
</protein>
<evidence type="ECO:0000313" key="2">
    <source>
        <dbReference type="EMBL" id="NKQ57694.1"/>
    </source>
</evidence>
<organism evidence="2 3">
    <name type="scientific">Amycolatopsis acididurans</name>
    <dbReference type="NCBI Taxonomy" id="2724524"/>
    <lineage>
        <taxon>Bacteria</taxon>
        <taxon>Bacillati</taxon>
        <taxon>Actinomycetota</taxon>
        <taxon>Actinomycetes</taxon>
        <taxon>Pseudonocardiales</taxon>
        <taxon>Pseudonocardiaceae</taxon>
        <taxon>Amycolatopsis</taxon>
    </lineage>
</organism>
<name>A0ABX1JE17_9PSEU</name>
<dbReference type="Pfam" id="PF01965">
    <property type="entry name" value="DJ-1_PfpI"/>
    <property type="match status" value="1"/>
</dbReference>
<dbReference type="Proteomes" id="UP000715441">
    <property type="component" value="Unassembled WGS sequence"/>
</dbReference>
<gene>
    <name evidence="2" type="ORF">HFP15_33015</name>
</gene>
<sequence length="339" mass="36919">MPRIAFVVSSAREIDLRDSSKRPTGYWAEQALTSYELFAAAGADVVVITPDGNAPVVDPYSLEPIFHYPEEDRGYFASVYRTFRRDPEDIRITLQHLTDPELVASRRIARRLEVAGKTAAEARELVSRAAKAAWQHNRRLIEVMLAEGLDRGLAEASLRGAVEDLTTVACALSQDRKAQLEDIDGFRFPVALSELSGEQLGEFDALFAPGGYASMVDLPGNPDLARLVSILHAKGAPVSALSHGPALLLAAPERIDGQWLFEGFRVTCCTNEEEDQNAFGRLGMPWYLASALQNAGAILDDAPYPWTSHVVVDRNLITGQNLFSTAATAGAVLKALGLR</sequence>
<dbReference type="Gene3D" id="3.40.50.880">
    <property type="match status" value="2"/>
</dbReference>
<accession>A0ABX1JE17</accession>
<reference evidence="2 3" key="1">
    <citation type="submission" date="2020-04" db="EMBL/GenBank/DDBJ databases">
        <title>Novel species.</title>
        <authorList>
            <person name="Teo W.F.A."/>
            <person name="Lipun K."/>
            <person name="Srisuk N."/>
            <person name="Duangmal K."/>
        </authorList>
    </citation>
    <scope>NUCLEOTIDE SEQUENCE [LARGE SCALE GENOMIC DNA]</scope>
    <source>
        <strain evidence="2 3">K13G38</strain>
    </source>
</reference>
<dbReference type="RefSeq" id="WP_168520808.1">
    <property type="nucleotide sequence ID" value="NZ_JAAXLS010000040.1"/>
</dbReference>
<dbReference type="CDD" id="cd03141">
    <property type="entry name" value="GATase1_Hsp31_like"/>
    <property type="match status" value="1"/>
</dbReference>
<dbReference type="PANTHER" id="PTHR48094:SF22">
    <property type="entry name" value="DJ-1_PFPI DOMAIN-CONTAINING PROTEIN"/>
    <property type="match status" value="1"/>
</dbReference>
<dbReference type="InterPro" id="IPR029062">
    <property type="entry name" value="Class_I_gatase-like"/>
</dbReference>
<comment type="caution">
    <text evidence="2">The sequence shown here is derived from an EMBL/GenBank/DDBJ whole genome shotgun (WGS) entry which is preliminary data.</text>
</comment>
<dbReference type="InterPro" id="IPR002818">
    <property type="entry name" value="DJ-1/PfpI"/>
</dbReference>
<dbReference type="PANTHER" id="PTHR48094">
    <property type="entry name" value="PROTEIN/NUCLEIC ACID DEGLYCASE DJ-1-RELATED"/>
    <property type="match status" value="1"/>
</dbReference>
<keyword evidence="3" id="KW-1185">Reference proteome</keyword>
<dbReference type="SUPFAM" id="SSF52317">
    <property type="entry name" value="Class I glutamine amidotransferase-like"/>
    <property type="match status" value="1"/>
</dbReference>
<dbReference type="EMBL" id="JAAXLS010000040">
    <property type="protein sequence ID" value="NKQ57694.1"/>
    <property type="molecule type" value="Genomic_DNA"/>
</dbReference>